<dbReference type="EMBL" id="FUEG01000010">
    <property type="protein sequence ID" value="SJL08970.1"/>
    <property type="molecule type" value="Genomic_DNA"/>
</dbReference>
<protein>
    <recommendedName>
        <fullName evidence="3">F-box domain-containing protein</fullName>
    </recommendedName>
</protein>
<evidence type="ECO:0000313" key="1">
    <source>
        <dbReference type="EMBL" id="SJL08970.1"/>
    </source>
</evidence>
<evidence type="ECO:0008006" key="3">
    <source>
        <dbReference type="Google" id="ProtNLM"/>
    </source>
</evidence>
<name>A0A284RJP7_ARMOS</name>
<keyword evidence="2" id="KW-1185">Reference proteome</keyword>
<sequence>MSSALPQEIIDQIIDYNYDDIPTLQAASLASHSFLPSCRAHLFSEVVLVHEHFLDPAPGMSIIQDITGRLYTCEDFLSLLSEAPWISSLVKTLVLHNRSQVHPLNGSTRLLEDPQYAVILPSILYSLVHLRHLVLSNAPSQSWSAFSTDLRAAFIGMLPLLTQLDVDFLSFEDAAEFIGIIREAKSLRHLSYVNTRSINFWELQDTINAQSPRVRLESLTVAGRPLDVAHVNTFLSPYFDLTHVRELSISSDSLFENQESFDALQKLLDTIGDSLWHLTFGFRFYFKPINVNKNKNLRSIHIVSFRVDTERIPIHKSLESLTWDVASQWKSDVFQAGNWEELDLFLNQPTRFSSLSRVEIIFHAEHENCGPYTCSGGNIFHGDMLEHVASQMPMLQARGILRLKERRVRHIFGRKWDRELQVV</sequence>
<dbReference type="AlphaFoldDB" id="A0A284RJP7"/>
<dbReference type="InterPro" id="IPR032675">
    <property type="entry name" value="LRR_dom_sf"/>
</dbReference>
<dbReference type="OrthoDB" id="2982089at2759"/>
<gene>
    <name evidence="1" type="ORF">ARMOST_12346</name>
</gene>
<evidence type="ECO:0000313" key="2">
    <source>
        <dbReference type="Proteomes" id="UP000219338"/>
    </source>
</evidence>
<organism evidence="1 2">
    <name type="scientific">Armillaria ostoyae</name>
    <name type="common">Armillaria root rot fungus</name>
    <dbReference type="NCBI Taxonomy" id="47428"/>
    <lineage>
        <taxon>Eukaryota</taxon>
        <taxon>Fungi</taxon>
        <taxon>Dikarya</taxon>
        <taxon>Basidiomycota</taxon>
        <taxon>Agaricomycotina</taxon>
        <taxon>Agaricomycetes</taxon>
        <taxon>Agaricomycetidae</taxon>
        <taxon>Agaricales</taxon>
        <taxon>Marasmiineae</taxon>
        <taxon>Physalacriaceae</taxon>
        <taxon>Armillaria</taxon>
    </lineage>
</organism>
<dbReference type="Gene3D" id="3.80.10.10">
    <property type="entry name" value="Ribonuclease Inhibitor"/>
    <property type="match status" value="1"/>
</dbReference>
<dbReference type="SUPFAM" id="SSF52047">
    <property type="entry name" value="RNI-like"/>
    <property type="match status" value="1"/>
</dbReference>
<dbReference type="Proteomes" id="UP000219338">
    <property type="component" value="Unassembled WGS sequence"/>
</dbReference>
<reference evidence="2" key="1">
    <citation type="journal article" date="2017" name="Nat. Ecol. Evol.">
        <title>Genome expansion and lineage-specific genetic innovations in the forest pathogenic fungi Armillaria.</title>
        <authorList>
            <person name="Sipos G."/>
            <person name="Prasanna A.N."/>
            <person name="Walter M.C."/>
            <person name="O'Connor E."/>
            <person name="Balint B."/>
            <person name="Krizsan K."/>
            <person name="Kiss B."/>
            <person name="Hess J."/>
            <person name="Varga T."/>
            <person name="Slot J."/>
            <person name="Riley R."/>
            <person name="Boka B."/>
            <person name="Rigling D."/>
            <person name="Barry K."/>
            <person name="Lee J."/>
            <person name="Mihaltcheva S."/>
            <person name="LaButti K."/>
            <person name="Lipzen A."/>
            <person name="Waldron R."/>
            <person name="Moloney N.M."/>
            <person name="Sperisen C."/>
            <person name="Kredics L."/>
            <person name="Vagvoelgyi C."/>
            <person name="Patrignani A."/>
            <person name="Fitzpatrick D."/>
            <person name="Nagy I."/>
            <person name="Doyle S."/>
            <person name="Anderson J.B."/>
            <person name="Grigoriev I.V."/>
            <person name="Gueldener U."/>
            <person name="Muensterkoetter M."/>
            <person name="Nagy L.G."/>
        </authorList>
    </citation>
    <scope>NUCLEOTIDE SEQUENCE [LARGE SCALE GENOMIC DNA]</scope>
    <source>
        <strain evidence="2">C18/9</strain>
    </source>
</reference>
<proteinExistence type="predicted"/>
<accession>A0A284RJP7</accession>